<gene>
    <name evidence="4" type="ORF">QUV96_09310</name>
</gene>
<dbReference type="EMBL" id="JAUDCG010000047">
    <property type="protein sequence ID" value="MDM8157833.1"/>
    <property type="molecule type" value="Genomic_DNA"/>
</dbReference>
<dbReference type="NCBIfam" id="TIGR00723">
    <property type="entry name" value="ttdB_fumA_fumB"/>
    <property type="match status" value="1"/>
</dbReference>
<evidence type="ECO:0000313" key="4">
    <source>
        <dbReference type="EMBL" id="MDM8157833.1"/>
    </source>
</evidence>
<comment type="caution">
    <text evidence="4">The sequence shown here is derived from an EMBL/GenBank/DDBJ whole genome shotgun (WGS) entry which is preliminary data.</text>
</comment>
<sequence>MKHLQLPLTIEERTSLRAGEMILLSGVIYTARDAAHKRLNELLDQGKELPLPLQDQTIYYVGPTPTPPGHIYGSAGPTTSMRMDAYAPRLYDLGLAATIGKGYRTPAVLDACVRNQALYLVAIGGAGALLGKCVTNVEMIAFEDLGAEAITRLTVSEFPVTVAIDTCGNNVYATQGTDAENR</sequence>
<dbReference type="Gene3D" id="3.20.130.10">
    <property type="entry name" value="Fe-S hydro-lyase, tartrate dehydratase beta-type, catalytic domain"/>
    <property type="match status" value="1"/>
</dbReference>
<dbReference type="Pfam" id="PF05683">
    <property type="entry name" value="Fumerase_C"/>
    <property type="match status" value="1"/>
</dbReference>
<accession>A0ABT7UDY3</accession>
<dbReference type="InterPro" id="IPR036660">
    <property type="entry name" value="Fe-S_hydroAse_TtdB_cat_sf"/>
</dbReference>
<evidence type="ECO:0000259" key="3">
    <source>
        <dbReference type="Pfam" id="PF05683"/>
    </source>
</evidence>
<dbReference type="NCBIfam" id="NF005310">
    <property type="entry name" value="PRK06842.1"/>
    <property type="match status" value="1"/>
</dbReference>
<organism evidence="4 5">
    <name type="scientific">Amedibacillus dolichus</name>
    <dbReference type="NCBI Taxonomy" id="31971"/>
    <lineage>
        <taxon>Bacteria</taxon>
        <taxon>Bacillati</taxon>
        <taxon>Bacillota</taxon>
        <taxon>Erysipelotrichia</taxon>
        <taxon>Erysipelotrichales</taxon>
        <taxon>Erysipelotrichaceae</taxon>
        <taxon>Amedibacillus</taxon>
    </lineage>
</organism>
<dbReference type="RefSeq" id="WP_289608276.1">
    <property type="nucleotide sequence ID" value="NZ_JAUDCG010000047.1"/>
</dbReference>
<comment type="similarity">
    <text evidence="1">Belongs to the class-I fumarase family.</text>
</comment>
<evidence type="ECO:0000313" key="5">
    <source>
        <dbReference type="Proteomes" id="UP001529340"/>
    </source>
</evidence>
<dbReference type="PANTHER" id="PTHR43351">
    <property type="entry name" value="L(+)-TARTRATE DEHYDRATASE SUBUNIT BETA"/>
    <property type="match status" value="1"/>
</dbReference>
<feature type="domain" description="Fe-S hydro-lyase tartrate dehydratase beta-type catalytic" evidence="3">
    <location>
        <begin position="7"/>
        <end position="174"/>
    </location>
</feature>
<keyword evidence="5" id="KW-1185">Reference proteome</keyword>
<evidence type="ECO:0000256" key="1">
    <source>
        <dbReference type="ARBA" id="ARBA00008876"/>
    </source>
</evidence>
<name>A0ABT7UDY3_9FIRM</name>
<reference evidence="4" key="2">
    <citation type="submission" date="2023-06" db="EMBL/GenBank/DDBJ databases">
        <authorList>
            <person name="Zeman M."/>
            <person name="Kubasova T."/>
            <person name="Jahodarova E."/>
            <person name="Nykrynova M."/>
            <person name="Rychlik I."/>
        </authorList>
    </citation>
    <scope>NUCLEOTIDE SEQUENCE</scope>
    <source>
        <strain evidence="4">ET39</strain>
    </source>
</reference>
<dbReference type="InterPro" id="IPR004647">
    <property type="entry name" value="Fe-S_hydro-lyase_TtdB-typ_cat"/>
</dbReference>
<protein>
    <submittedName>
        <fullName evidence="4">Fe-S-containing hydro-lyase</fullName>
    </submittedName>
</protein>
<evidence type="ECO:0000256" key="2">
    <source>
        <dbReference type="ARBA" id="ARBA00023239"/>
    </source>
</evidence>
<dbReference type="PANTHER" id="PTHR43351:SF2">
    <property type="entry name" value="L(+)-TARTRATE DEHYDRATASE SUBUNIT BETA-RELATED"/>
    <property type="match status" value="1"/>
</dbReference>
<proteinExistence type="inferred from homology"/>
<dbReference type="SUPFAM" id="SSF117457">
    <property type="entry name" value="FumA C-terminal domain-like"/>
    <property type="match status" value="1"/>
</dbReference>
<reference evidence="4" key="1">
    <citation type="submission" date="2023-06" db="EMBL/GenBank/DDBJ databases">
        <title>Identification and characterization of horizontal gene transfer across gut microbiota members of farm animals based on homology search.</title>
        <authorList>
            <person name="Schwarzerova J."/>
            <person name="Nykrynova M."/>
            <person name="Jureckova K."/>
            <person name="Cejkova D."/>
            <person name="Rychlik I."/>
        </authorList>
    </citation>
    <scope>NUCLEOTIDE SEQUENCE</scope>
    <source>
        <strain evidence="4">ET39</strain>
    </source>
</reference>
<keyword evidence="2" id="KW-0456">Lyase</keyword>
<dbReference type="Proteomes" id="UP001529340">
    <property type="component" value="Unassembled WGS sequence"/>
</dbReference>